<dbReference type="CDD" id="cd16325">
    <property type="entry name" value="LolA"/>
    <property type="match status" value="1"/>
</dbReference>
<keyword evidence="3" id="KW-0449">Lipoprotein</keyword>
<protein>
    <submittedName>
        <fullName evidence="3">Outer membrane lipoprotein carrier protein LolA</fullName>
    </submittedName>
</protein>
<dbReference type="EMBL" id="RZNJ01000004">
    <property type="protein sequence ID" value="RUT30134.1"/>
    <property type="molecule type" value="Genomic_DNA"/>
</dbReference>
<keyword evidence="1 2" id="KW-0732">Signal</keyword>
<proteinExistence type="predicted"/>
<evidence type="ECO:0000313" key="4">
    <source>
        <dbReference type="Proteomes" id="UP000281547"/>
    </source>
</evidence>
<dbReference type="InterPro" id="IPR029046">
    <property type="entry name" value="LolA/LolB/LppX"/>
</dbReference>
<evidence type="ECO:0000313" key="3">
    <source>
        <dbReference type="EMBL" id="RUT30134.1"/>
    </source>
</evidence>
<reference evidence="3 4" key="1">
    <citation type="journal article" date="2016" name="Int. J. Syst. Evol. Microbiol.">
        <title>Arsenicitalea aurantiaca gen. nov., sp. nov., a new member of the family Hyphomicrobiaceae, isolated from high-arsenic sediment.</title>
        <authorList>
            <person name="Mu Y."/>
            <person name="Zhou L."/>
            <person name="Zeng X.C."/>
            <person name="Liu L."/>
            <person name="Pan Y."/>
            <person name="Chen X."/>
            <person name="Wang J."/>
            <person name="Li S."/>
            <person name="Li W.J."/>
            <person name="Wang Y."/>
        </authorList>
    </citation>
    <scope>NUCLEOTIDE SEQUENCE [LARGE SCALE GENOMIC DNA]</scope>
    <source>
        <strain evidence="3 4">42-50</strain>
    </source>
</reference>
<dbReference type="SUPFAM" id="SSF89392">
    <property type="entry name" value="Prokaryotic lipoproteins and lipoprotein localization factors"/>
    <property type="match status" value="1"/>
</dbReference>
<dbReference type="Gene3D" id="2.50.20.10">
    <property type="entry name" value="Lipoprotein localisation LolA/LolB/LppX"/>
    <property type="match status" value="1"/>
</dbReference>
<dbReference type="Proteomes" id="UP000281547">
    <property type="component" value="Unassembled WGS sequence"/>
</dbReference>
<dbReference type="Pfam" id="PF03548">
    <property type="entry name" value="LolA"/>
    <property type="match status" value="1"/>
</dbReference>
<evidence type="ECO:0000256" key="1">
    <source>
        <dbReference type="ARBA" id="ARBA00022729"/>
    </source>
</evidence>
<feature type="chain" id="PRO_5019170610" evidence="2">
    <location>
        <begin position="21"/>
        <end position="212"/>
    </location>
</feature>
<keyword evidence="4" id="KW-1185">Reference proteome</keyword>
<dbReference type="PANTHER" id="PTHR35869">
    <property type="entry name" value="OUTER-MEMBRANE LIPOPROTEIN CARRIER PROTEIN"/>
    <property type="match status" value="1"/>
</dbReference>
<feature type="signal peptide" evidence="2">
    <location>
        <begin position="1"/>
        <end position="20"/>
    </location>
</feature>
<name>A0A433X7T8_9HYPH</name>
<dbReference type="InterPro" id="IPR004564">
    <property type="entry name" value="OM_lipoprot_carrier_LolA-like"/>
</dbReference>
<gene>
    <name evidence="3" type="ORF">EMQ25_12485</name>
</gene>
<dbReference type="RefSeq" id="WP_127188914.1">
    <property type="nucleotide sequence ID" value="NZ_RZNJ01000004.1"/>
</dbReference>
<dbReference type="OrthoDB" id="9800501at2"/>
<dbReference type="AlphaFoldDB" id="A0A433X7T8"/>
<organism evidence="3 4">
    <name type="scientific">Arsenicitalea aurantiaca</name>
    <dbReference type="NCBI Taxonomy" id="1783274"/>
    <lineage>
        <taxon>Bacteria</taxon>
        <taxon>Pseudomonadati</taxon>
        <taxon>Pseudomonadota</taxon>
        <taxon>Alphaproteobacteria</taxon>
        <taxon>Hyphomicrobiales</taxon>
        <taxon>Devosiaceae</taxon>
        <taxon>Arsenicitalea</taxon>
    </lineage>
</organism>
<accession>A0A433X7T8</accession>
<sequence length="212" mass="24220">MNRRTLLSSIAALAFLPLTARLGFALDRPLTAEEEQMIREIGTHNSAIRTMAGRFLQIDSQGGRSEGTFFLERPSRIRFRYNPPSREEIISVGRGFYVVDRREQTQYAYPQDRIPLRQFLDSEINFFNTNIVAVSSSADYFTITLADDTPIGVVEVSLVFDSASKDLVQWSLVEPSGAELTFSLYDVQKNVEIPRSYFYIDPTYRSVEPQIR</sequence>
<dbReference type="PANTHER" id="PTHR35869:SF1">
    <property type="entry name" value="OUTER-MEMBRANE LIPOPROTEIN CARRIER PROTEIN"/>
    <property type="match status" value="1"/>
</dbReference>
<evidence type="ECO:0000256" key="2">
    <source>
        <dbReference type="SAM" id="SignalP"/>
    </source>
</evidence>
<comment type="caution">
    <text evidence="3">The sequence shown here is derived from an EMBL/GenBank/DDBJ whole genome shotgun (WGS) entry which is preliminary data.</text>
</comment>